<evidence type="ECO:0000313" key="2">
    <source>
        <dbReference type="Proteomes" id="UP000030689"/>
    </source>
</evidence>
<reference evidence="1 2" key="1">
    <citation type="journal article" date="2013" name="Front. Plant Sci.">
        <title>The Reference Genome of the Halophytic Plant Eutrema salsugineum.</title>
        <authorList>
            <person name="Yang R."/>
            <person name="Jarvis D.E."/>
            <person name="Chen H."/>
            <person name="Beilstein M.A."/>
            <person name="Grimwood J."/>
            <person name="Jenkins J."/>
            <person name="Shu S."/>
            <person name="Prochnik S."/>
            <person name="Xin M."/>
            <person name="Ma C."/>
            <person name="Schmutz J."/>
            <person name="Wing R.A."/>
            <person name="Mitchell-Olds T."/>
            <person name="Schumaker K.S."/>
            <person name="Wang X."/>
        </authorList>
    </citation>
    <scope>NUCLEOTIDE SEQUENCE [LARGE SCALE GENOMIC DNA]</scope>
</reference>
<evidence type="ECO:0000313" key="1">
    <source>
        <dbReference type="EMBL" id="ESQ51040.1"/>
    </source>
</evidence>
<keyword evidence="2" id="KW-1185">Reference proteome</keyword>
<proteinExistence type="predicted"/>
<organism evidence="1 2">
    <name type="scientific">Eutrema salsugineum</name>
    <name type="common">Saltwater cress</name>
    <name type="synonym">Sisymbrium salsugineum</name>
    <dbReference type="NCBI Taxonomy" id="72664"/>
    <lineage>
        <taxon>Eukaryota</taxon>
        <taxon>Viridiplantae</taxon>
        <taxon>Streptophyta</taxon>
        <taxon>Embryophyta</taxon>
        <taxon>Tracheophyta</taxon>
        <taxon>Spermatophyta</taxon>
        <taxon>Magnoliopsida</taxon>
        <taxon>eudicotyledons</taxon>
        <taxon>Gunneridae</taxon>
        <taxon>Pentapetalae</taxon>
        <taxon>rosids</taxon>
        <taxon>malvids</taxon>
        <taxon>Brassicales</taxon>
        <taxon>Brassicaceae</taxon>
        <taxon>Eutremeae</taxon>
        <taxon>Eutrema</taxon>
    </lineage>
</organism>
<dbReference type="AlphaFoldDB" id="V4LKK1"/>
<dbReference type="Proteomes" id="UP000030689">
    <property type="component" value="Unassembled WGS sequence"/>
</dbReference>
<accession>V4LKK1</accession>
<dbReference type="EMBL" id="KI517392">
    <property type="protein sequence ID" value="ESQ51040.1"/>
    <property type="molecule type" value="Genomic_DNA"/>
</dbReference>
<dbReference type="Gramene" id="ESQ51040">
    <property type="protein sequence ID" value="ESQ51040"/>
    <property type="gene ID" value="EUTSA_v10022906mg"/>
</dbReference>
<gene>
    <name evidence="1" type="ORF">EUTSA_v10022906mg</name>
</gene>
<name>V4LKK1_EUTSA</name>
<sequence length="134" mass="15620">MIWEETKGGDKFTNDRKKQVWLKRIGKAETLFHEVKMMKHTQAILGKYRGRAFSTVESTRLRLYSGAKQVCKEQEGLVLGAGAAFMGGYAVYFCKCLYQRKVHWYKVDRMYKEYKKRSEAVFGRTFKEGPKPSS</sequence>
<protein>
    <submittedName>
        <fullName evidence="1">Uncharacterized protein</fullName>
    </submittedName>
</protein>